<keyword evidence="4 5" id="KW-0949">S-adenosyl-L-methionine</keyword>
<dbReference type="PANTHER" id="PTHR10629:SF52">
    <property type="entry name" value="DNA (CYTOSINE-5)-METHYLTRANSFERASE 1"/>
    <property type="match status" value="1"/>
</dbReference>
<dbReference type="GO" id="GO:0032259">
    <property type="term" value="P:methylation"/>
    <property type="evidence" value="ECO:0007669"/>
    <property type="project" value="UniProtKB-KW"/>
</dbReference>
<evidence type="ECO:0000256" key="1">
    <source>
        <dbReference type="ARBA" id="ARBA00011975"/>
    </source>
</evidence>
<evidence type="ECO:0000256" key="3">
    <source>
        <dbReference type="ARBA" id="ARBA00022679"/>
    </source>
</evidence>
<proteinExistence type="inferred from homology"/>
<dbReference type="EC" id="2.1.1.37" evidence="1"/>
<dbReference type="InterPro" id="IPR001525">
    <property type="entry name" value="C5_MeTfrase"/>
</dbReference>
<dbReference type="Gene3D" id="3.40.50.150">
    <property type="entry name" value="Vaccinia Virus protein VP39"/>
    <property type="match status" value="1"/>
</dbReference>
<dbReference type="Gene3D" id="3.90.120.10">
    <property type="entry name" value="DNA Methylase, subunit A, domain 2"/>
    <property type="match status" value="1"/>
</dbReference>
<dbReference type="PROSITE" id="PS51679">
    <property type="entry name" value="SAM_MT_C5"/>
    <property type="match status" value="1"/>
</dbReference>
<organism evidence="7">
    <name type="scientific">uncultured virus</name>
    <dbReference type="NCBI Taxonomy" id="340016"/>
    <lineage>
        <taxon>Viruses</taxon>
        <taxon>environmental samples</taxon>
    </lineage>
</organism>
<evidence type="ECO:0000256" key="2">
    <source>
        <dbReference type="ARBA" id="ARBA00022603"/>
    </source>
</evidence>
<dbReference type="InterPro" id="IPR050390">
    <property type="entry name" value="C5-Methyltransferase"/>
</dbReference>
<dbReference type="GO" id="GO:0044027">
    <property type="term" value="P:negative regulation of gene expression via chromosomal CpG island methylation"/>
    <property type="evidence" value="ECO:0007669"/>
    <property type="project" value="TreeGrafter"/>
</dbReference>
<dbReference type="SUPFAM" id="SSF53335">
    <property type="entry name" value="S-adenosyl-L-methionine-dependent methyltransferases"/>
    <property type="match status" value="1"/>
</dbReference>
<name>A0A218MKT0_9VIRU</name>
<evidence type="ECO:0000256" key="5">
    <source>
        <dbReference type="PROSITE-ProRule" id="PRU01016"/>
    </source>
</evidence>
<evidence type="ECO:0000256" key="6">
    <source>
        <dbReference type="RuleBase" id="RU000416"/>
    </source>
</evidence>
<dbReference type="InterPro" id="IPR029063">
    <property type="entry name" value="SAM-dependent_MTases_sf"/>
</dbReference>
<dbReference type="Pfam" id="PF00145">
    <property type="entry name" value="DNA_methylase"/>
    <property type="match status" value="1"/>
</dbReference>
<protein>
    <recommendedName>
        <fullName evidence="1">DNA (cytosine-5-)-methyltransferase</fullName>
        <ecNumber evidence="1">2.1.1.37</ecNumber>
    </recommendedName>
</protein>
<keyword evidence="3 5" id="KW-0808">Transferase</keyword>
<dbReference type="EMBL" id="KY052800">
    <property type="protein sequence ID" value="ASE99872.1"/>
    <property type="molecule type" value="Genomic_DNA"/>
</dbReference>
<comment type="similarity">
    <text evidence="5 6">Belongs to the class I-like SAM-binding methyltransferase superfamily. C5-methyltransferase family.</text>
</comment>
<keyword evidence="2 5" id="KW-0489">Methyltransferase</keyword>
<reference evidence="7" key="2">
    <citation type="journal article" date="2017" name="Nat. Commun.">
        <title>Single-virus genomics reveals hidden cosmopolitan and abundant viruses.</title>
        <authorList>
            <person name="Martinez-Hernandez F."/>
            <person name="Fornas O."/>
            <person name="Lluesma Gomez M."/>
            <person name="Bolduc B."/>
            <person name="de la Cruz Pena M.J."/>
            <person name="Martinez J.M."/>
            <person name="Anton J."/>
            <person name="Gasol J.M."/>
            <person name="Rosselli R."/>
            <person name="Rodriguez-Valera F."/>
            <person name="Sullivan M.B."/>
            <person name="Acinas S.G."/>
            <person name="Martinez-Garcia M."/>
        </authorList>
    </citation>
    <scope>NUCLEOTIDE SEQUENCE</scope>
</reference>
<feature type="active site" evidence="5">
    <location>
        <position position="72"/>
    </location>
</feature>
<dbReference type="NCBIfam" id="TIGR00675">
    <property type="entry name" value="dcm"/>
    <property type="match status" value="1"/>
</dbReference>
<accession>A0A218MKT0</accession>
<reference evidence="7" key="1">
    <citation type="submission" date="2016-10" db="EMBL/GenBank/DDBJ databases">
        <authorList>
            <person name="Varghese N."/>
        </authorList>
    </citation>
    <scope>NUCLEOTIDE SEQUENCE</scope>
</reference>
<dbReference type="GO" id="GO:0003886">
    <property type="term" value="F:DNA (cytosine-5-)-methyltransferase activity"/>
    <property type="evidence" value="ECO:0007669"/>
    <property type="project" value="UniProtKB-EC"/>
</dbReference>
<dbReference type="PRINTS" id="PR00105">
    <property type="entry name" value="C5METTRFRASE"/>
</dbReference>
<sequence length="318" mass="36225">MNAGGIYGGIGGALLGAQWGGFDIKFNIEPRSFFNADTFKHNFKGANSTQVFENHKDLYGKSIQLIVGSPDCKQFSNLGTKRKDKGRLHELDPFDFDYVKFLRAMNTIEPDCFVLENVPNILKTLWFEDKKLKFKGKEEPIYNLPKYNIQTIVLNAIDFGVPQSRKRVFVIGAKDFQPEFEMEKVNKDLMKEHYKGKILKEVLDIPVDALNNKPPRHSAKRVEGFSKLEIGQSYYGTQNNLRLNPEKHAGTIASHCSRFVHPTESRVLTVRENARIMGFPDDFKFYGNESGQLDQVGKSIVPQVSMAIAYYIKEMLNV</sequence>
<dbReference type="PANTHER" id="PTHR10629">
    <property type="entry name" value="CYTOSINE-SPECIFIC METHYLTRANSFERASE"/>
    <property type="match status" value="1"/>
</dbReference>
<evidence type="ECO:0000313" key="7">
    <source>
        <dbReference type="EMBL" id="ASE99872.1"/>
    </source>
</evidence>
<dbReference type="GO" id="GO:0003677">
    <property type="term" value="F:DNA binding"/>
    <property type="evidence" value="ECO:0007669"/>
    <property type="project" value="TreeGrafter"/>
</dbReference>
<evidence type="ECO:0000256" key="4">
    <source>
        <dbReference type="ARBA" id="ARBA00022691"/>
    </source>
</evidence>